<dbReference type="AlphaFoldDB" id="A0A5C4U2J3"/>
<accession>A0A5C4U2J3</accession>
<feature type="transmembrane region" description="Helical" evidence="3">
    <location>
        <begin position="18"/>
        <end position="38"/>
    </location>
</feature>
<dbReference type="SUPFAM" id="SSF63817">
    <property type="entry name" value="Sortase"/>
    <property type="match status" value="1"/>
</dbReference>
<keyword evidence="3" id="KW-1133">Transmembrane helix</keyword>
<comment type="caution">
    <text evidence="4">The sequence shown here is derived from an EMBL/GenBank/DDBJ whole genome shotgun (WGS) entry which is preliminary data.</text>
</comment>
<dbReference type="Proteomes" id="UP000312032">
    <property type="component" value="Unassembled WGS sequence"/>
</dbReference>
<dbReference type="RefSeq" id="WP_139465813.1">
    <property type="nucleotide sequence ID" value="NZ_VDHJ01000009.1"/>
</dbReference>
<dbReference type="InterPro" id="IPR005754">
    <property type="entry name" value="Sortase"/>
</dbReference>
<proteinExistence type="predicted"/>
<keyword evidence="1" id="KW-0378">Hydrolase</keyword>
<dbReference type="OrthoDB" id="525039at2"/>
<evidence type="ECO:0000256" key="1">
    <source>
        <dbReference type="ARBA" id="ARBA00022801"/>
    </source>
</evidence>
<keyword evidence="3" id="KW-0812">Transmembrane</keyword>
<sequence length="242" mass="25212">MTQHHETSRPEARRYARLWWLAAAACTVLAVVLVFLVGRTMTDSPSDVASPRSETPSATSSAPIAPALPVQPEQPAFVDHTGAQENLPIPVTAASDRGVTAISVDGVTAPIDALGLTDEGALVPPEDIQRVGWYAESTIPGADQPGTSVITGHVNDAAQGTGFANRFTHMDIGTKFSITVNGQPRIFKVTKASSHVPKGGALPAEVNDATGPNRIVLITCGGKFVGGPLGYEDNIFVVAEPA</sequence>
<dbReference type="InterPro" id="IPR042001">
    <property type="entry name" value="Sortase_F"/>
</dbReference>
<evidence type="ECO:0000313" key="4">
    <source>
        <dbReference type="EMBL" id="TNL96784.1"/>
    </source>
</evidence>
<gene>
    <name evidence="4" type="ORF">FHE74_07105</name>
</gene>
<dbReference type="Gene3D" id="2.40.260.10">
    <property type="entry name" value="Sortase"/>
    <property type="match status" value="1"/>
</dbReference>
<keyword evidence="3" id="KW-0472">Membrane</keyword>
<keyword evidence="5" id="KW-1185">Reference proteome</keyword>
<evidence type="ECO:0000256" key="2">
    <source>
        <dbReference type="SAM" id="MobiDB-lite"/>
    </source>
</evidence>
<evidence type="ECO:0000313" key="5">
    <source>
        <dbReference type="Proteomes" id="UP000312032"/>
    </source>
</evidence>
<dbReference type="EMBL" id="VDHJ01000009">
    <property type="protein sequence ID" value="TNL96784.1"/>
    <property type="molecule type" value="Genomic_DNA"/>
</dbReference>
<dbReference type="CDD" id="cd05829">
    <property type="entry name" value="Sortase_F"/>
    <property type="match status" value="1"/>
</dbReference>
<dbReference type="InterPro" id="IPR023365">
    <property type="entry name" value="Sortase_dom-sf"/>
</dbReference>
<feature type="region of interest" description="Disordered" evidence="2">
    <location>
        <begin position="42"/>
        <end position="67"/>
    </location>
</feature>
<dbReference type="Pfam" id="PF04203">
    <property type="entry name" value="Sortase"/>
    <property type="match status" value="1"/>
</dbReference>
<reference evidence="4 5" key="1">
    <citation type="submission" date="2019-06" db="EMBL/GenBank/DDBJ databases">
        <authorList>
            <person name="Li J."/>
        </authorList>
    </citation>
    <scope>NUCLEOTIDE SEQUENCE [LARGE SCALE GENOMIC DNA]</scope>
    <source>
        <strain evidence="4 5">LMG 28165</strain>
    </source>
</reference>
<dbReference type="GO" id="GO:0016787">
    <property type="term" value="F:hydrolase activity"/>
    <property type="evidence" value="ECO:0007669"/>
    <property type="project" value="UniProtKB-KW"/>
</dbReference>
<feature type="compositionally biased region" description="Low complexity" evidence="2">
    <location>
        <begin position="49"/>
        <end position="67"/>
    </location>
</feature>
<evidence type="ECO:0000256" key="3">
    <source>
        <dbReference type="SAM" id="Phobius"/>
    </source>
</evidence>
<protein>
    <submittedName>
        <fullName evidence="4">Class F sortase</fullName>
    </submittedName>
</protein>
<organism evidence="4 5">
    <name type="scientific">Corynebacterium tapiri</name>
    <dbReference type="NCBI Taxonomy" id="1448266"/>
    <lineage>
        <taxon>Bacteria</taxon>
        <taxon>Bacillati</taxon>
        <taxon>Actinomycetota</taxon>
        <taxon>Actinomycetes</taxon>
        <taxon>Mycobacteriales</taxon>
        <taxon>Corynebacteriaceae</taxon>
        <taxon>Corynebacterium</taxon>
    </lineage>
</organism>
<name>A0A5C4U2J3_9CORY</name>